<evidence type="ECO:0000313" key="2">
    <source>
        <dbReference type="EMBL" id="MPC84160.1"/>
    </source>
</evidence>
<keyword evidence="3" id="KW-1185">Reference proteome</keyword>
<evidence type="ECO:0000256" key="1">
    <source>
        <dbReference type="SAM" id="MobiDB-lite"/>
    </source>
</evidence>
<proteinExistence type="predicted"/>
<comment type="caution">
    <text evidence="2">The sequence shown here is derived from an EMBL/GenBank/DDBJ whole genome shotgun (WGS) entry which is preliminary data.</text>
</comment>
<feature type="region of interest" description="Disordered" evidence="1">
    <location>
        <begin position="1"/>
        <end position="31"/>
    </location>
</feature>
<protein>
    <submittedName>
        <fullName evidence="2">Uncharacterized protein</fullName>
    </submittedName>
</protein>
<dbReference type="AlphaFoldDB" id="A0A5B7II05"/>
<dbReference type="Proteomes" id="UP000324222">
    <property type="component" value="Unassembled WGS sequence"/>
</dbReference>
<name>A0A5B7II05_PORTR</name>
<accession>A0A5B7II05</accession>
<reference evidence="2 3" key="1">
    <citation type="submission" date="2019-05" db="EMBL/GenBank/DDBJ databases">
        <title>Another draft genome of Portunus trituberculatus and its Hox gene families provides insights of decapod evolution.</title>
        <authorList>
            <person name="Jeong J.-H."/>
            <person name="Song I."/>
            <person name="Kim S."/>
            <person name="Choi T."/>
            <person name="Kim D."/>
            <person name="Ryu S."/>
            <person name="Kim W."/>
        </authorList>
    </citation>
    <scope>NUCLEOTIDE SEQUENCE [LARGE SCALE GENOMIC DNA]</scope>
    <source>
        <tissue evidence="2">Muscle</tissue>
    </source>
</reference>
<dbReference type="EMBL" id="VSRR010064602">
    <property type="protein sequence ID" value="MPC84160.1"/>
    <property type="molecule type" value="Genomic_DNA"/>
</dbReference>
<organism evidence="2 3">
    <name type="scientific">Portunus trituberculatus</name>
    <name type="common">Swimming crab</name>
    <name type="synonym">Neptunus trituberculatus</name>
    <dbReference type="NCBI Taxonomy" id="210409"/>
    <lineage>
        <taxon>Eukaryota</taxon>
        <taxon>Metazoa</taxon>
        <taxon>Ecdysozoa</taxon>
        <taxon>Arthropoda</taxon>
        <taxon>Crustacea</taxon>
        <taxon>Multicrustacea</taxon>
        <taxon>Malacostraca</taxon>
        <taxon>Eumalacostraca</taxon>
        <taxon>Eucarida</taxon>
        <taxon>Decapoda</taxon>
        <taxon>Pleocyemata</taxon>
        <taxon>Brachyura</taxon>
        <taxon>Eubrachyura</taxon>
        <taxon>Portunoidea</taxon>
        <taxon>Portunidae</taxon>
        <taxon>Portuninae</taxon>
        <taxon>Portunus</taxon>
    </lineage>
</organism>
<evidence type="ECO:0000313" key="3">
    <source>
        <dbReference type="Proteomes" id="UP000324222"/>
    </source>
</evidence>
<feature type="compositionally biased region" description="Basic and acidic residues" evidence="1">
    <location>
        <begin position="1"/>
        <end position="14"/>
    </location>
</feature>
<sequence>MVREGSRGRRDHTDCTSLPRSFASRHQEPDKATIVPQSGVQIQADSEACVVLSPSPPTHLHAPPTPPPRR</sequence>
<gene>
    <name evidence="2" type="ORF">E2C01_078888</name>
</gene>